<reference evidence="1 2" key="1">
    <citation type="journal article" date="2015" name="Stand. Genomic Sci.">
        <title>Genomic Encyclopedia of Bacterial and Archaeal Type Strains, Phase III: the genomes of soil and plant-associated and newly described type strains.</title>
        <authorList>
            <person name="Whitman W.B."/>
            <person name="Woyke T."/>
            <person name="Klenk H.P."/>
            <person name="Zhou Y."/>
            <person name="Lilburn T.G."/>
            <person name="Beck B.J."/>
            <person name="De Vos P."/>
            <person name="Vandamme P."/>
            <person name="Eisen J.A."/>
            <person name="Garrity G."/>
            <person name="Hugenholtz P."/>
            <person name="Kyrpides N.C."/>
        </authorList>
    </citation>
    <scope>NUCLEOTIDE SEQUENCE [LARGE SCALE GENOMIC DNA]</scope>
    <source>
        <strain evidence="1 2">VKM Ac-2538</strain>
    </source>
</reference>
<keyword evidence="2" id="KW-1185">Reference proteome</keyword>
<comment type="caution">
    <text evidence="1">The sequence shown here is derived from an EMBL/GenBank/DDBJ whole genome shotgun (WGS) entry which is preliminary data.</text>
</comment>
<accession>A0ABY2BCU1</accession>
<evidence type="ECO:0000313" key="1">
    <source>
        <dbReference type="EMBL" id="TCO16686.1"/>
    </source>
</evidence>
<organism evidence="1 2">
    <name type="scientific">Kribbella orskensis</name>
    <dbReference type="NCBI Taxonomy" id="2512216"/>
    <lineage>
        <taxon>Bacteria</taxon>
        <taxon>Bacillati</taxon>
        <taxon>Actinomycetota</taxon>
        <taxon>Actinomycetes</taxon>
        <taxon>Propionibacteriales</taxon>
        <taxon>Kribbellaceae</taxon>
        <taxon>Kribbella</taxon>
    </lineage>
</organism>
<dbReference type="EMBL" id="SLWM01000016">
    <property type="protein sequence ID" value="TCO16686.1"/>
    <property type="molecule type" value="Genomic_DNA"/>
</dbReference>
<gene>
    <name evidence="1" type="ORF">EV644_11657</name>
</gene>
<sequence>MQHIALLTAGEFFNVRLAYFTKWNVKVVGEHSYIPQDIAKFFFQILDVHHREVAVMVADYLFRFFGDFTRFPHETKYKMHKFVLSIAGRGRTERSLLIIV</sequence>
<name>A0ABY2BCU1_9ACTN</name>
<protein>
    <submittedName>
        <fullName evidence="1">Uncharacterized protein</fullName>
    </submittedName>
</protein>
<dbReference type="Proteomes" id="UP000295818">
    <property type="component" value="Unassembled WGS sequence"/>
</dbReference>
<evidence type="ECO:0000313" key="2">
    <source>
        <dbReference type="Proteomes" id="UP000295818"/>
    </source>
</evidence>
<proteinExistence type="predicted"/>